<keyword evidence="1" id="KW-1185">Reference proteome</keyword>
<accession>A0A915IP08</accession>
<name>A0A915IP08_ROMCU</name>
<evidence type="ECO:0000313" key="2">
    <source>
        <dbReference type="WBParaSite" id="nRc.2.0.1.t15178-RA"/>
    </source>
</evidence>
<organism evidence="1 2">
    <name type="scientific">Romanomermis culicivorax</name>
    <name type="common">Nematode worm</name>
    <dbReference type="NCBI Taxonomy" id="13658"/>
    <lineage>
        <taxon>Eukaryota</taxon>
        <taxon>Metazoa</taxon>
        <taxon>Ecdysozoa</taxon>
        <taxon>Nematoda</taxon>
        <taxon>Enoplea</taxon>
        <taxon>Dorylaimia</taxon>
        <taxon>Mermithida</taxon>
        <taxon>Mermithoidea</taxon>
        <taxon>Mermithidae</taxon>
        <taxon>Romanomermis</taxon>
    </lineage>
</organism>
<reference evidence="2" key="1">
    <citation type="submission" date="2022-11" db="UniProtKB">
        <authorList>
            <consortium name="WormBaseParasite"/>
        </authorList>
    </citation>
    <scope>IDENTIFICATION</scope>
</reference>
<sequence>MCKKIGANDTLIIIVVIENYTFYHMFTECGFHSDDHWAVGVDNGAIGNFDFATYWELESLIVKCAFNEA</sequence>
<protein>
    <submittedName>
        <fullName evidence="2">Uncharacterized protein</fullName>
    </submittedName>
</protein>
<dbReference type="Proteomes" id="UP000887565">
    <property type="component" value="Unplaced"/>
</dbReference>
<evidence type="ECO:0000313" key="1">
    <source>
        <dbReference type="Proteomes" id="UP000887565"/>
    </source>
</evidence>
<dbReference type="AlphaFoldDB" id="A0A915IP08"/>
<proteinExistence type="predicted"/>
<dbReference type="WBParaSite" id="nRc.2.0.1.t15178-RA">
    <property type="protein sequence ID" value="nRc.2.0.1.t15178-RA"/>
    <property type="gene ID" value="nRc.2.0.1.g15178"/>
</dbReference>